<dbReference type="EMBL" id="JBHTBD010000001">
    <property type="protein sequence ID" value="MFC7293563.1"/>
    <property type="molecule type" value="Genomic_DNA"/>
</dbReference>
<dbReference type="SUPFAM" id="SSF48695">
    <property type="entry name" value="Multiheme cytochromes"/>
    <property type="match status" value="1"/>
</dbReference>
<organism evidence="1 2">
    <name type="scientific">Marinobacter aromaticivorans</name>
    <dbReference type="NCBI Taxonomy" id="1494078"/>
    <lineage>
        <taxon>Bacteria</taxon>
        <taxon>Pseudomonadati</taxon>
        <taxon>Pseudomonadota</taxon>
        <taxon>Gammaproteobacteria</taxon>
        <taxon>Pseudomonadales</taxon>
        <taxon>Marinobacteraceae</taxon>
        <taxon>Marinobacter</taxon>
    </lineage>
</organism>
<evidence type="ECO:0000313" key="1">
    <source>
        <dbReference type="EMBL" id="MFC7293563.1"/>
    </source>
</evidence>
<dbReference type="PANTHER" id="PTHR43861">
    <property type="entry name" value="TRANS-ACONITATE 2-METHYLTRANSFERASE-RELATED"/>
    <property type="match status" value="1"/>
</dbReference>
<protein>
    <submittedName>
        <fullName evidence="1">Class I SAM-dependent methyltransferase</fullName>
        <ecNumber evidence="1">2.1.1.-</ecNumber>
    </submittedName>
</protein>
<dbReference type="InterPro" id="IPR029063">
    <property type="entry name" value="SAM-dependent_MTases_sf"/>
</dbReference>
<accession>A0ABW2IRN1</accession>
<dbReference type="Proteomes" id="UP001596506">
    <property type="component" value="Unassembled WGS sequence"/>
</dbReference>
<keyword evidence="2" id="KW-1185">Reference proteome</keyword>
<comment type="caution">
    <text evidence="1">The sequence shown here is derived from an EMBL/GenBank/DDBJ whole genome shotgun (WGS) entry which is preliminary data.</text>
</comment>
<dbReference type="SUPFAM" id="SSF53335">
    <property type="entry name" value="S-adenosyl-L-methionine-dependent methyltransferases"/>
    <property type="match status" value="1"/>
</dbReference>
<dbReference type="CDD" id="cd02440">
    <property type="entry name" value="AdoMet_MTases"/>
    <property type="match status" value="1"/>
</dbReference>
<dbReference type="GO" id="GO:0032259">
    <property type="term" value="P:methylation"/>
    <property type="evidence" value="ECO:0007669"/>
    <property type="project" value="UniProtKB-KW"/>
</dbReference>
<evidence type="ECO:0000313" key="2">
    <source>
        <dbReference type="Proteomes" id="UP001596506"/>
    </source>
</evidence>
<dbReference type="Gene3D" id="3.40.50.150">
    <property type="entry name" value="Vaccinia Virus protein VP39"/>
    <property type="match status" value="1"/>
</dbReference>
<dbReference type="EC" id="2.1.1.-" evidence="1"/>
<dbReference type="RefSeq" id="WP_227520870.1">
    <property type="nucleotide sequence ID" value="NZ_JBHTBD010000001.1"/>
</dbReference>
<dbReference type="InterPro" id="IPR036280">
    <property type="entry name" value="Multihaem_cyt_sf"/>
</dbReference>
<dbReference type="Gene3D" id="1.10.1130.10">
    <property type="entry name" value="Flavocytochrome C3, Chain A"/>
    <property type="match status" value="1"/>
</dbReference>
<dbReference type="GO" id="GO:0008168">
    <property type="term" value="F:methyltransferase activity"/>
    <property type="evidence" value="ECO:0007669"/>
    <property type="project" value="UniProtKB-KW"/>
</dbReference>
<name>A0ABW2IRN1_9GAMM</name>
<keyword evidence="1" id="KW-0808">Transferase</keyword>
<keyword evidence="1" id="KW-0489">Methyltransferase</keyword>
<dbReference type="Pfam" id="PF13489">
    <property type="entry name" value="Methyltransf_23"/>
    <property type="match status" value="1"/>
</dbReference>
<proteinExistence type="predicted"/>
<reference evidence="2" key="1">
    <citation type="journal article" date="2019" name="Int. J. Syst. Evol. Microbiol.">
        <title>The Global Catalogue of Microorganisms (GCM) 10K type strain sequencing project: providing services to taxonomists for standard genome sequencing and annotation.</title>
        <authorList>
            <consortium name="The Broad Institute Genomics Platform"/>
            <consortium name="The Broad Institute Genome Sequencing Center for Infectious Disease"/>
            <person name="Wu L."/>
            <person name="Ma J."/>
        </authorList>
    </citation>
    <scope>NUCLEOTIDE SEQUENCE [LARGE SCALE GENOMIC DNA]</scope>
    <source>
        <strain evidence="2">CCUG 60559</strain>
    </source>
</reference>
<gene>
    <name evidence="1" type="ORF">ACFQQA_02390</name>
</gene>
<sequence>MPDLLVSPNQPSPDGEDISPFFDWKSSVMANAFTDPYFRATMKHETEAFPHLAGFIEDTCLTCHTPMARAHAHQTGVSLEKDASCGHDKGCYRADQAMADPHAREGISCTACHQITDSQWSPRSTIRTFVRHLLRQSTVSIPGLQSSGGLPAGTRQKQKYWRLQVFRLTEVSMSKDYFAHKAHTYEQNPDRVDNVSNIANAILGKVKLEPSMHLLDFGSGTGLLLERIAHHVGKITAVDISPSMNRQLLEKQGSLACELEVQELDLEKQTVEHRFDGIISSMTMHHVRDVDAMFCRFHEMVKPGGFIAIADLDKEDGSFHTEDTGVFHFGFDREDIVSAATQAGFENVEVVSASTIKRETGDYPVFLLVAWRHV</sequence>